<keyword evidence="5" id="KW-1185">Reference proteome</keyword>
<feature type="chain" id="PRO_5042976555" description="Alpha/beta hydrolase fold-3 domain-containing protein" evidence="2">
    <location>
        <begin position="21"/>
        <end position="465"/>
    </location>
</feature>
<proteinExistence type="predicted"/>
<dbReference type="Pfam" id="PF07859">
    <property type="entry name" value="Abhydrolase_3"/>
    <property type="match status" value="1"/>
</dbReference>
<dbReference type="GO" id="GO:0016787">
    <property type="term" value="F:hydrolase activity"/>
    <property type="evidence" value="ECO:0007669"/>
    <property type="project" value="InterPro"/>
</dbReference>
<keyword evidence="2" id="KW-0732">Signal</keyword>
<name>A0AAN6M1D0_9PLEO</name>
<evidence type="ECO:0000313" key="5">
    <source>
        <dbReference type="Proteomes" id="UP001280581"/>
    </source>
</evidence>
<dbReference type="AlphaFoldDB" id="A0AAN6M1D0"/>
<evidence type="ECO:0000313" key="4">
    <source>
        <dbReference type="EMBL" id="KAK3214534.1"/>
    </source>
</evidence>
<accession>A0AAN6M1D0</accession>
<dbReference type="Gene3D" id="3.40.50.1820">
    <property type="entry name" value="alpha/beta hydrolase"/>
    <property type="match status" value="1"/>
</dbReference>
<dbReference type="EMBL" id="WVTA01000003">
    <property type="protein sequence ID" value="KAK3214534.1"/>
    <property type="molecule type" value="Genomic_DNA"/>
</dbReference>
<feature type="region of interest" description="Disordered" evidence="1">
    <location>
        <begin position="225"/>
        <end position="270"/>
    </location>
</feature>
<protein>
    <recommendedName>
        <fullName evidence="3">Alpha/beta hydrolase fold-3 domain-containing protein</fullName>
    </recommendedName>
</protein>
<comment type="caution">
    <text evidence="4">The sequence shown here is derived from an EMBL/GenBank/DDBJ whole genome shotgun (WGS) entry which is preliminary data.</text>
</comment>
<sequence>MSLRFVAASLHLRVASPCAAVCCCHTGWVTAVNTPGVGHPILQRAGPSQPLLRCPASTALLSPVGQMARVFHSSSPSSPVLIYLPPGPVLPDLPEEEERVISTLAATSRATIARVNYRASSQQQFPTPIHDVLLAYDWVRENLLQDGFARPVIGRVGVCGELMGGSLAVMLALTECRSGESRIGAASVNNPIVDWVFPEDLPAVSVAELLEPVTPDETALLADEDPMALTNRSEPEAPRATKTSKRSGKSPPLTAWQLHGDNTAIPTPTLSAERDSLFRRPEDYFDRFASPIHFFRSPQGMLLYPKHDDAWASEQPDSLIDIETQMDINHYQSFEEPTTPKPELPVLAKCRAYARIYPPAGSNLNLPDWRITAGSQNPLLGQGSELTKMIRRNLARHTLKKRMGRVRWQDDAEKLYYEDYAKSRVLMETVDGLGLWTHQVTNQQWQAQVEQTGLWMKESLSLNSL</sequence>
<dbReference type="Proteomes" id="UP001280581">
    <property type="component" value="Unassembled WGS sequence"/>
</dbReference>
<dbReference type="InterPro" id="IPR029058">
    <property type="entry name" value="AB_hydrolase_fold"/>
</dbReference>
<evidence type="ECO:0000259" key="3">
    <source>
        <dbReference type="Pfam" id="PF07859"/>
    </source>
</evidence>
<feature type="signal peptide" evidence="2">
    <location>
        <begin position="1"/>
        <end position="20"/>
    </location>
</feature>
<feature type="domain" description="Alpha/beta hydrolase fold-3" evidence="3">
    <location>
        <begin position="95"/>
        <end position="204"/>
    </location>
</feature>
<gene>
    <name evidence="4" type="ORF">GRF29_19g450765</name>
</gene>
<evidence type="ECO:0000256" key="1">
    <source>
        <dbReference type="SAM" id="MobiDB-lite"/>
    </source>
</evidence>
<reference evidence="4 5" key="1">
    <citation type="submission" date="2021-02" db="EMBL/GenBank/DDBJ databases">
        <title>Genome assembly of Pseudopithomyces chartarum.</title>
        <authorList>
            <person name="Jauregui R."/>
            <person name="Singh J."/>
            <person name="Voisey C."/>
        </authorList>
    </citation>
    <scope>NUCLEOTIDE SEQUENCE [LARGE SCALE GENOMIC DNA]</scope>
    <source>
        <strain evidence="4 5">AGR01</strain>
    </source>
</reference>
<evidence type="ECO:0000256" key="2">
    <source>
        <dbReference type="SAM" id="SignalP"/>
    </source>
</evidence>
<organism evidence="4 5">
    <name type="scientific">Pseudopithomyces chartarum</name>
    <dbReference type="NCBI Taxonomy" id="1892770"/>
    <lineage>
        <taxon>Eukaryota</taxon>
        <taxon>Fungi</taxon>
        <taxon>Dikarya</taxon>
        <taxon>Ascomycota</taxon>
        <taxon>Pezizomycotina</taxon>
        <taxon>Dothideomycetes</taxon>
        <taxon>Pleosporomycetidae</taxon>
        <taxon>Pleosporales</taxon>
        <taxon>Massarineae</taxon>
        <taxon>Didymosphaeriaceae</taxon>
        <taxon>Pseudopithomyces</taxon>
    </lineage>
</organism>
<dbReference type="InterPro" id="IPR013094">
    <property type="entry name" value="AB_hydrolase_3"/>
</dbReference>
<dbReference type="SUPFAM" id="SSF53474">
    <property type="entry name" value="alpha/beta-Hydrolases"/>
    <property type="match status" value="1"/>
</dbReference>